<keyword evidence="2" id="KW-1185">Reference proteome</keyword>
<dbReference type="AlphaFoldDB" id="A0ABD1ECX5"/>
<accession>A0ABD1ECX5</accession>
<proteinExistence type="predicted"/>
<evidence type="ECO:0000313" key="1">
    <source>
        <dbReference type="EMBL" id="KAL1492504.1"/>
    </source>
</evidence>
<dbReference type="Proteomes" id="UP001566132">
    <property type="component" value="Unassembled WGS sequence"/>
</dbReference>
<protein>
    <submittedName>
        <fullName evidence="1">Uncharacterized protein</fullName>
    </submittedName>
</protein>
<name>A0ABD1ECX5_HYPHA</name>
<dbReference type="EMBL" id="JBDJPC010000008">
    <property type="protein sequence ID" value="KAL1492504.1"/>
    <property type="molecule type" value="Genomic_DNA"/>
</dbReference>
<organism evidence="1 2">
    <name type="scientific">Hypothenemus hampei</name>
    <name type="common">Coffee berry borer</name>
    <dbReference type="NCBI Taxonomy" id="57062"/>
    <lineage>
        <taxon>Eukaryota</taxon>
        <taxon>Metazoa</taxon>
        <taxon>Ecdysozoa</taxon>
        <taxon>Arthropoda</taxon>
        <taxon>Hexapoda</taxon>
        <taxon>Insecta</taxon>
        <taxon>Pterygota</taxon>
        <taxon>Neoptera</taxon>
        <taxon>Endopterygota</taxon>
        <taxon>Coleoptera</taxon>
        <taxon>Polyphaga</taxon>
        <taxon>Cucujiformia</taxon>
        <taxon>Curculionidae</taxon>
        <taxon>Scolytinae</taxon>
        <taxon>Hypothenemus</taxon>
    </lineage>
</organism>
<gene>
    <name evidence="1" type="ORF">ABEB36_010748</name>
</gene>
<evidence type="ECO:0000313" key="2">
    <source>
        <dbReference type="Proteomes" id="UP001566132"/>
    </source>
</evidence>
<reference evidence="1 2" key="1">
    <citation type="submission" date="2024-05" db="EMBL/GenBank/DDBJ databases">
        <title>Genetic variation in Jamaican populations of the coffee berry borer (Hypothenemus hampei).</title>
        <authorList>
            <person name="Errbii M."/>
            <person name="Myrie A."/>
        </authorList>
    </citation>
    <scope>NUCLEOTIDE SEQUENCE [LARGE SCALE GENOMIC DNA]</scope>
    <source>
        <strain evidence="1">JA-Hopewell-2020-01-JO</strain>
        <tissue evidence="1">Whole body</tissue>
    </source>
</reference>
<sequence length="181" mass="20800">MFDEMSIAIHINYNMKQDEVEGFATQNISGHAFADHTQNEKDGNMAEEEDHTTEEMCVDFPKDPSLSYLEQQALNYVLDFVMKKMKPILNNCSDCFNKLLTNEVTENHLFTSRKEYFKNKRALTYVSPQFQYKKKLLQSLLQTLSAYQFTCEEHLSLNKGNIGGNNFRCTVGKAAGLSNKE</sequence>
<comment type="caution">
    <text evidence="1">The sequence shown here is derived from an EMBL/GenBank/DDBJ whole genome shotgun (WGS) entry which is preliminary data.</text>
</comment>